<evidence type="ECO:0000256" key="1">
    <source>
        <dbReference type="SAM" id="MobiDB-lite"/>
    </source>
</evidence>
<evidence type="ECO:0000313" key="4">
    <source>
        <dbReference type="Proteomes" id="UP001152888"/>
    </source>
</evidence>
<feature type="region of interest" description="Disordered" evidence="1">
    <location>
        <begin position="84"/>
        <end position="219"/>
    </location>
</feature>
<proteinExistence type="predicted"/>
<comment type="caution">
    <text evidence="3">The sequence shown here is derived from an EMBL/GenBank/DDBJ whole genome shotgun (WGS) entry which is preliminary data.</text>
</comment>
<evidence type="ECO:0000313" key="3">
    <source>
        <dbReference type="EMBL" id="CAH1987966.1"/>
    </source>
</evidence>
<feature type="region of interest" description="Disordered" evidence="1">
    <location>
        <begin position="242"/>
        <end position="262"/>
    </location>
</feature>
<name>A0A9P0L076_ACAOB</name>
<keyword evidence="2" id="KW-0732">Signal</keyword>
<feature type="compositionally biased region" description="Polar residues" evidence="1">
    <location>
        <begin position="249"/>
        <end position="261"/>
    </location>
</feature>
<dbReference type="OrthoDB" id="6700395at2759"/>
<feature type="chain" id="PRO_5040476830" evidence="2">
    <location>
        <begin position="25"/>
        <end position="325"/>
    </location>
</feature>
<feature type="compositionally biased region" description="Low complexity" evidence="1">
    <location>
        <begin position="138"/>
        <end position="152"/>
    </location>
</feature>
<dbReference type="EMBL" id="CAKOFQ010007034">
    <property type="protein sequence ID" value="CAH1987966.1"/>
    <property type="molecule type" value="Genomic_DNA"/>
</dbReference>
<protein>
    <submittedName>
        <fullName evidence="3">Uncharacterized protein</fullName>
    </submittedName>
</protein>
<feature type="compositionally biased region" description="Low complexity" evidence="1">
    <location>
        <begin position="106"/>
        <end position="128"/>
    </location>
</feature>
<evidence type="ECO:0000256" key="2">
    <source>
        <dbReference type="SAM" id="SignalP"/>
    </source>
</evidence>
<feature type="compositionally biased region" description="Polar residues" evidence="1">
    <location>
        <begin position="156"/>
        <end position="213"/>
    </location>
</feature>
<sequence length="325" mass="35047">MACRERKWLPVVLLAVALASKVESAPSKGSKGPKTTSAGTVFDQKQTGDYNIQLHLKDFQIIALLADDSAGFGDYDYAYDYSDYTPSSSSQKPSTDAPLLPPKPPSSSQSPTFVSTSSPSIISSTHQPPLKPIHTDTPSSSKPINSIESSSEAPIQIQTNEAQSSQPSILTGTSSDPLQSSENQNQLVTEQGVPSKNEESSLNEIQNKPATQRTSDELSFGPGKIKVQIIETPVADQAISIIPGEEEQPSSVDSDSTNESVPQGDMVHIRKCAQGYTRDKKGRCRRLRKPIQPHLTFGLGRLASNLASRFRHPSYDGSSSESTED</sequence>
<feature type="compositionally biased region" description="Low complexity" evidence="1">
    <location>
        <begin position="84"/>
        <end position="98"/>
    </location>
</feature>
<reference evidence="3" key="1">
    <citation type="submission" date="2022-03" db="EMBL/GenBank/DDBJ databases">
        <authorList>
            <person name="Sayadi A."/>
        </authorList>
    </citation>
    <scope>NUCLEOTIDE SEQUENCE</scope>
</reference>
<dbReference type="AlphaFoldDB" id="A0A9P0L076"/>
<dbReference type="Proteomes" id="UP001152888">
    <property type="component" value="Unassembled WGS sequence"/>
</dbReference>
<organism evidence="3 4">
    <name type="scientific">Acanthoscelides obtectus</name>
    <name type="common">Bean weevil</name>
    <name type="synonym">Bruchus obtectus</name>
    <dbReference type="NCBI Taxonomy" id="200917"/>
    <lineage>
        <taxon>Eukaryota</taxon>
        <taxon>Metazoa</taxon>
        <taxon>Ecdysozoa</taxon>
        <taxon>Arthropoda</taxon>
        <taxon>Hexapoda</taxon>
        <taxon>Insecta</taxon>
        <taxon>Pterygota</taxon>
        <taxon>Neoptera</taxon>
        <taxon>Endopterygota</taxon>
        <taxon>Coleoptera</taxon>
        <taxon>Polyphaga</taxon>
        <taxon>Cucujiformia</taxon>
        <taxon>Chrysomeloidea</taxon>
        <taxon>Chrysomelidae</taxon>
        <taxon>Bruchinae</taxon>
        <taxon>Bruchini</taxon>
        <taxon>Acanthoscelides</taxon>
    </lineage>
</organism>
<keyword evidence="4" id="KW-1185">Reference proteome</keyword>
<feature type="signal peptide" evidence="2">
    <location>
        <begin position="1"/>
        <end position="24"/>
    </location>
</feature>
<gene>
    <name evidence="3" type="ORF">ACAOBT_LOCUS18194</name>
</gene>
<accession>A0A9P0L076</accession>